<gene>
    <name evidence="3" type="ORF">CAL22_02930</name>
</gene>
<reference evidence="4" key="1">
    <citation type="submission" date="2017-05" db="EMBL/GenBank/DDBJ databases">
        <title>Complete and WGS of Bordetella genogroups.</title>
        <authorList>
            <person name="Spilker T."/>
            <person name="Lipuma J."/>
        </authorList>
    </citation>
    <scope>NUCLEOTIDE SEQUENCE [LARGE SCALE GENOMIC DNA]</scope>
    <source>
        <strain evidence="4">AU6712</strain>
    </source>
</reference>
<organism evidence="3 4">
    <name type="scientific">Bordetella genomosp. 12</name>
    <dbReference type="NCBI Taxonomy" id="463035"/>
    <lineage>
        <taxon>Bacteria</taxon>
        <taxon>Pseudomonadati</taxon>
        <taxon>Pseudomonadota</taxon>
        <taxon>Betaproteobacteria</taxon>
        <taxon>Burkholderiales</taxon>
        <taxon>Alcaligenaceae</taxon>
        <taxon>Bordetella</taxon>
    </lineage>
</organism>
<dbReference type="EMBL" id="NEVU01000001">
    <property type="protein sequence ID" value="OZI77512.1"/>
    <property type="molecule type" value="Genomic_DNA"/>
</dbReference>
<evidence type="ECO:0000256" key="2">
    <source>
        <dbReference type="SAM" id="Phobius"/>
    </source>
</evidence>
<evidence type="ECO:0000313" key="4">
    <source>
        <dbReference type="Proteomes" id="UP000216429"/>
    </source>
</evidence>
<evidence type="ECO:0000313" key="3">
    <source>
        <dbReference type="EMBL" id="OZI77512.1"/>
    </source>
</evidence>
<accession>A0A261VVI3</accession>
<evidence type="ECO:0000256" key="1">
    <source>
        <dbReference type="SAM" id="Coils"/>
    </source>
</evidence>
<dbReference type="AlphaFoldDB" id="A0A261VVI3"/>
<dbReference type="InterPro" id="IPR046703">
    <property type="entry name" value="DUF6776"/>
</dbReference>
<comment type="caution">
    <text evidence="3">The sequence shown here is derived from an EMBL/GenBank/DDBJ whole genome shotgun (WGS) entry which is preliminary data.</text>
</comment>
<keyword evidence="2" id="KW-0472">Membrane</keyword>
<dbReference type="Proteomes" id="UP000216429">
    <property type="component" value="Unassembled WGS sequence"/>
</dbReference>
<name>A0A261VVI3_9BORD</name>
<keyword evidence="1" id="KW-0175">Coiled coil</keyword>
<proteinExistence type="predicted"/>
<sequence length="279" mass="29517">MPEPAVPAVPPRQRGWRRAAWMALMLGLGLGAGVGVGYQYALGPGRPAHMVMLTQAQAEAQDASLRQRETEARFLRAQLDTADGEIAVERAARQELEAQLRTAQAEVGRVRDQLAFYEQLLPPGPAGSIDIRGAEFSRAGNGLHYRVLLMRSGRGNDNGFSGELRFEAVGIQQGQTVTLPLSPRQVKTDEAAAPAAVLPPAAAHALPGDEAQAAKPGSPAAAATANGGNGASFLALHFDQFQRSQGVLALPEGFVPESVTVTVLEDGTVRATRNVKLEF</sequence>
<protein>
    <submittedName>
        <fullName evidence="3">Uncharacterized protein</fullName>
    </submittedName>
</protein>
<keyword evidence="2" id="KW-0812">Transmembrane</keyword>
<dbReference type="RefSeq" id="WP_244193765.1">
    <property type="nucleotide sequence ID" value="NZ_NEVU01000001.1"/>
</dbReference>
<feature type="transmembrane region" description="Helical" evidence="2">
    <location>
        <begin position="20"/>
        <end position="42"/>
    </location>
</feature>
<keyword evidence="4" id="KW-1185">Reference proteome</keyword>
<keyword evidence="2" id="KW-1133">Transmembrane helix</keyword>
<dbReference type="Pfam" id="PF20567">
    <property type="entry name" value="DUF6776"/>
    <property type="match status" value="1"/>
</dbReference>
<feature type="coiled-coil region" evidence="1">
    <location>
        <begin position="53"/>
        <end position="120"/>
    </location>
</feature>